<comment type="subcellular location">
    <subcellularLocation>
        <location evidence="1">Cell membrane</location>
        <topology evidence="1">Multi-pass membrane protein</topology>
    </subcellularLocation>
</comment>
<dbReference type="InterPro" id="IPR037294">
    <property type="entry name" value="ABC_BtuC-like"/>
</dbReference>
<evidence type="ECO:0000256" key="1">
    <source>
        <dbReference type="ARBA" id="ARBA00004651"/>
    </source>
</evidence>
<feature type="transmembrane region" description="Helical" evidence="8">
    <location>
        <begin position="191"/>
        <end position="209"/>
    </location>
</feature>
<dbReference type="EMBL" id="CP013926">
    <property type="protein sequence ID" value="AMJ74179.1"/>
    <property type="molecule type" value="Genomic_DNA"/>
</dbReference>
<evidence type="ECO:0000313" key="11">
    <source>
        <dbReference type="Proteomes" id="UP000056750"/>
    </source>
</evidence>
<evidence type="ECO:0000256" key="3">
    <source>
        <dbReference type="ARBA" id="ARBA00022448"/>
    </source>
</evidence>
<feature type="transmembrane region" description="Helical" evidence="8">
    <location>
        <begin position="119"/>
        <end position="140"/>
    </location>
</feature>
<evidence type="ECO:0000256" key="8">
    <source>
        <dbReference type="SAM" id="Phobius"/>
    </source>
</evidence>
<dbReference type="CDD" id="cd06550">
    <property type="entry name" value="TM_ABC_iron-siderophores_like"/>
    <property type="match status" value="1"/>
</dbReference>
<dbReference type="Proteomes" id="UP001170717">
    <property type="component" value="Unassembled WGS sequence"/>
</dbReference>
<accession>A0AAW7Z898</accession>
<feature type="transmembrane region" description="Helical" evidence="8">
    <location>
        <begin position="21"/>
        <end position="42"/>
    </location>
</feature>
<feature type="transmembrane region" description="Helical" evidence="8">
    <location>
        <begin position="90"/>
        <end position="113"/>
    </location>
</feature>
<comment type="similarity">
    <text evidence="2">Belongs to the binding-protein-dependent transport system permease family. FecCD subfamily.</text>
</comment>
<gene>
    <name evidence="9" type="ORF">AVL57_09485</name>
    <name evidence="10" type="ORF">Q4527_19060</name>
</gene>
<keyword evidence="5 8" id="KW-0812">Transmembrane</keyword>
<evidence type="ECO:0000256" key="7">
    <source>
        <dbReference type="ARBA" id="ARBA00023136"/>
    </source>
</evidence>
<reference evidence="10" key="2">
    <citation type="submission" date="2023-07" db="EMBL/GenBank/DDBJ databases">
        <title>Genome content predicts the carbon catabolic preferences of heterotrophic bacteria.</title>
        <authorList>
            <person name="Gralka M."/>
        </authorList>
    </citation>
    <scope>NUCLEOTIDE SEQUENCE</scope>
    <source>
        <strain evidence="10">F2M12</strain>
    </source>
</reference>
<feature type="transmembrane region" description="Helical" evidence="8">
    <location>
        <begin position="280"/>
        <end position="300"/>
    </location>
</feature>
<dbReference type="RefSeq" id="WP_057792850.1">
    <property type="nucleotide sequence ID" value="NZ_CANLMS010000008.1"/>
</dbReference>
<dbReference type="PANTHER" id="PTHR30472:SF25">
    <property type="entry name" value="ABC TRANSPORTER PERMEASE PROTEIN MJ0876-RELATED"/>
    <property type="match status" value="1"/>
</dbReference>
<feature type="transmembrane region" description="Helical" evidence="8">
    <location>
        <begin position="306"/>
        <end position="327"/>
    </location>
</feature>
<evidence type="ECO:0000256" key="2">
    <source>
        <dbReference type="ARBA" id="ARBA00007935"/>
    </source>
</evidence>
<keyword evidence="6 8" id="KW-1133">Transmembrane helix</keyword>
<sequence length="332" mass="34941">MHTVSRGSAVKDGAGKGSAAIFLLCSITFLLIVGVLATVWLTDSPTALKQHITLQLQIPLIITAILVGSVLAVSGATLQIVLRNPLADPGIIGITSGASLVAATLLLLTPLWAQPYLHYILPLGCFIGALITTFIIYRLARKLLGSAVAVILSGIAISTLSGAVIAWLYMFSDAQSLRNLTFWLMGSVYQTTWPILWVSGPLIIGSLWYQMGQSAKFNRLYAGDLAALSSGVHVQQLTERSLIATAVGVGAAVSIAGAIAFVGLLVPHILRLILGHDNRLLLPASALCGASLLLIVVLMSELTRAITLPVSMITATLGGPLLIWALLKGQLR</sequence>
<dbReference type="PANTHER" id="PTHR30472">
    <property type="entry name" value="FERRIC ENTEROBACTIN TRANSPORT SYSTEM PERMEASE PROTEIN"/>
    <property type="match status" value="1"/>
</dbReference>
<keyword evidence="3" id="KW-0813">Transport</keyword>
<dbReference type="KEGG" id="asq:AVL57_09485"/>
<dbReference type="Gene3D" id="1.10.3470.10">
    <property type="entry name" value="ABC transporter involved in vitamin B12 uptake, BtuC"/>
    <property type="match status" value="1"/>
</dbReference>
<dbReference type="InterPro" id="IPR000522">
    <property type="entry name" value="ABC_transptr_permease_BtuC"/>
</dbReference>
<feature type="transmembrane region" description="Helical" evidence="8">
    <location>
        <begin position="243"/>
        <end position="268"/>
    </location>
</feature>
<feature type="transmembrane region" description="Helical" evidence="8">
    <location>
        <begin position="54"/>
        <end position="78"/>
    </location>
</feature>
<feature type="transmembrane region" description="Helical" evidence="8">
    <location>
        <begin position="147"/>
        <end position="171"/>
    </location>
</feature>
<dbReference type="GeneID" id="83257923"/>
<keyword evidence="4" id="KW-1003">Cell membrane</keyword>
<evidence type="ECO:0000256" key="5">
    <source>
        <dbReference type="ARBA" id="ARBA00022692"/>
    </source>
</evidence>
<evidence type="ECO:0000313" key="10">
    <source>
        <dbReference type="EMBL" id="MDO6579506.1"/>
    </source>
</evidence>
<dbReference type="GO" id="GO:0005886">
    <property type="term" value="C:plasma membrane"/>
    <property type="evidence" value="ECO:0007669"/>
    <property type="project" value="UniProtKB-SubCell"/>
</dbReference>
<keyword evidence="11" id="KW-1185">Reference proteome</keyword>
<dbReference type="Proteomes" id="UP000056750">
    <property type="component" value="Chromosome"/>
</dbReference>
<evidence type="ECO:0000313" key="12">
    <source>
        <dbReference type="Proteomes" id="UP001170717"/>
    </source>
</evidence>
<dbReference type="EMBL" id="JAUOQI010000021">
    <property type="protein sequence ID" value="MDO6579506.1"/>
    <property type="molecule type" value="Genomic_DNA"/>
</dbReference>
<organism evidence="10 12">
    <name type="scientific">Alteromonas stellipolaris</name>
    <dbReference type="NCBI Taxonomy" id="233316"/>
    <lineage>
        <taxon>Bacteria</taxon>
        <taxon>Pseudomonadati</taxon>
        <taxon>Pseudomonadota</taxon>
        <taxon>Gammaproteobacteria</taxon>
        <taxon>Alteromonadales</taxon>
        <taxon>Alteromonadaceae</taxon>
        <taxon>Alteromonas/Salinimonas group</taxon>
        <taxon>Alteromonas</taxon>
    </lineage>
</organism>
<dbReference type="GO" id="GO:0033214">
    <property type="term" value="P:siderophore-iron import into cell"/>
    <property type="evidence" value="ECO:0007669"/>
    <property type="project" value="TreeGrafter"/>
</dbReference>
<dbReference type="Pfam" id="PF01032">
    <property type="entry name" value="FecCD"/>
    <property type="match status" value="1"/>
</dbReference>
<evidence type="ECO:0000256" key="6">
    <source>
        <dbReference type="ARBA" id="ARBA00022989"/>
    </source>
</evidence>
<reference evidence="9 11" key="1">
    <citation type="submission" date="2015-12" db="EMBL/GenBank/DDBJ databases">
        <title>Intraspecies pangenome expansion in the marine bacterium Alteromonas.</title>
        <authorList>
            <person name="Lopez-Perez M."/>
            <person name="Rodriguez-Valera F."/>
        </authorList>
    </citation>
    <scope>NUCLEOTIDE SEQUENCE [LARGE SCALE GENOMIC DNA]</scope>
    <source>
        <strain evidence="9 11">LMG 21861</strain>
    </source>
</reference>
<dbReference type="AlphaFoldDB" id="A0AAW7Z898"/>
<name>A0AAW7Z898_9ALTE</name>
<protein>
    <submittedName>
        <fullName evidence="9">Heme ABC transporter permease</fullName>
    </submittedName>
    <submittedName>
        <fullName evidence="10">Iron chelate uptake ABC transporter family permease subunit</fullName>
    </submittedName>
</protein>
<evidence type="ECO:0000313" key="9">
    <source>
        <dbReference type="EMBL" id="AMJ74179.1"/>
    </source>
</evidence>
<keyword evidence="7 8" id="KW-0472">Membrane</keyword>
<dbReference type="SUPFAM" id="SSF81345">
    <property type="entry name" value="ABC transporter involved in vitamin B12 uptake, BtuC"/>
    <property type="match status" value="1"/>
</dbReference>
<dbReference type="GO" id="GO:0022857">
    <property type="term" value="F:transmembrane transporter activity"/>
    <property type="evidence" value="ECO:0007669"/>
    <property type="project" value="InterPro"/>
</dbReference>
<evidence type="ECO:0000256" key="4">
    <source>
        <dbReference type="ARBA" id="ARBA00022475"/>
    </source>
</evidence>
<proteinExistence type="inferred from homology"/>